<feature type="non-terminal residue" evidence="3">
    <location>
        <position position="44"/>
    </location>
</feature>
<proteinExistence type="inferred from homology"/>
<gene>
    <name evidence="3" type="ORF">AFUS01_LOCUS13562</name>
</gene>
<keyword evidence="4" id="KW-1185">Reference proteome</keyword>
<accession>A0A8J2NY11</accession>
<dbReference type="GO" id="GO:0016491">
    <property type="term" value="F:oxidoreductase activity"/>
    <property type="evidence" value="ECO:0007669"/>
    <property type="project" value="UniProtKB-KW"/>
</dbReference>
<dbReference type="InterPro" id="IPR002347">
    <property type="entry name" value="SDR_fam"/>
</dbReference>
<dbReference type="Proteomes" id="UP000708208">
    <property type="component" value="Unassembled WGS sequence"/>
</dbReference>
<dbReference type="AlphaFoldDB" id="A0A8J2NY11"/>
<evidence type="ECO:0008006" key="5">
    <source>
        <dbReference type="Google" id="ProtNLM"/>
    </source>
</evidence>
<reference evidence="3" key="1">
    <citation type="submission" date="2021-06" db="EMBL/GenBank/DDBJ databases">
        <authorList>
            <person name="Hodson N. C."/>
            <person name="Mongue J. A."/>
            <person name="Jaron S. K."/>
        </authorList>
    </citation>
    <scope>NUCLEOTIDE SEQUENCE</scope>
</reference>
<comment type="caution">
    <text evidence="3">The sequence shown here is derived from an EMBL/GenBank/DDBJ whole genome shotgun (WGS) entry which is preliminary data.</text>
</comment>
<evidence type="ECO:0000256" key="1">
    <source>
        <dbReference type="ARBA" id="ARBA00006484"/>
    </source>
</evidence>
<dbReference type="EMBL" id="CAJVCH010110851">
    <property type="protein sequence ID" value="CAG7724549.1"/>
    <property type="molecule type" value="Genomic_DNA"/>
</dbReference>
<evidence type="ECO:0000313" key="3">
    <source>
        <dbReference type="EMBL" id="CAG7724549.1"/>
    </source>
</evidence>
<evidence type="ECO:0000256" key="2">
    <source>
        <dbReference type="ARBA" id="ARBA00023002"/>
    </source>
</evidence>
<organism evidence="3 4">
    <name type="scientific">Allacma fusca</name>
    <dbReference type="NCBI Taxonomy" id="39272"/>
    <lineage>
        <taxon>Eukaryota</taxon>
        <taxon>Metazoa</taxon>
        <taxon>Ecdysozoa</taxon>
        <taxon>Arthropoda</taxon>
        <taxon>Hexapoda</taxon>
        <taxon>Collembola</taxon>
        <taxon>Symphypleona</taxon>
        <taxon>Sminthuridae</taxon>
        <taxon>Allacma</taxon>
    </lineage>
</organism>
<dbReference type="PANTHER" id="PTHR43115">
    <property type="entry name" value="DEHYDROGENASE/REDUCTASE SDR FAMILY MEMBER 11"/>
    <property type="match status" value="1"/>
</dbReference>
<comment type="similarity">
    <text evidence="1">Belongs to the short-chain dehydrogenases/reductases (SDR) family.</text>
</comment>
<dbReference type="PANTHER" id="PTHR43115:SF4">
    <property type="entry name" value="DEHYDROGENASE_REDUCTASE SDR FAMILY MEMBER 11"/>
    <property type="match status" value="1"/>
</dbReference>
<sequence length="44" mass="4477">MSRWANRVALVTGASAGIGSAISKALVQHGVVVIGCARNQDAIQ</sequence>
<name>A0A8J2NY11_9HEXA</name>
<protein>
    <recommendedName>
        <fullName evidence="5">Dehydrogenase/reductase SDR family member 11</fullName>
    </recommendedName>
</protein>
<dbReference type="Pfam" id="PF00106">
    <property type="entry name" value="adh_short"/>
    <property type="match status" value="1"/>
</dbReference>
<keyword evidence="2" id="KW-0560">Oxidoreductase</keyword>
<evidence type="ECO:0000313" key="4">
    <source>
        <dbReference type="Proteomes" id="UP000708208"/>
    </source>
</evidence>